<dbReference type="Gene3D" id="3.30.160.60">
    <property type="entry name" value="Classic Zinc Finger"/>
    <property type="match status" value="1"/>
</dbReference>
<protein>
    <submittedName>
        <fullName evidence="11">Uncharacterized protein</fullName>
    </submittedName>
</protein>
<reference evidence="11" key="1">
    <citation type="journal article" date="2022" name="bioRxiv">
        <title>Sequencing and chromosome-scale assembly of the giantPleurodeles waltlgenome.</title>
        <authorList>
            <person name="Brown T."/>
            <person name="Elewa A."/>
            <person name="Iarovenko S."/>
            <person name="Subramanian E."/>
            <person name="Araus A.J."/>
            <person name="Petzold A."/>
            <person name="Susuki M."/>
            <person name="Suzuki K.-i.T."/>
            <person name="Hayashi T."/>
            <person name="Toyoda A."/>
            <person name="Oliveira C."/>
            <person name="Osipova E."/>
            <person name="Leigh N.D."/>
            <person name="Simon A."/>
            <person name="Yun M.H."/>
        </authorList>
    </citation>
    <scope>NUCLEOTIDE SEQUENCE</scope>
    <source>
        <strain evidence="11">20211129_DDA</strain>
        <tissue evidence="11">Liver</tissue>
    </source>
</reference>
<dbReference type="PROSITE" id="PS50119">
    <property type="entry name" value="ZF_BBOX"/>
    <property type="match status" value="1"/>
</dbReference>
<evidence type="ECO:0000313" key="11">
    <source>
        <dbReference type="EMBL" id="KAJ1130146.1"/>
    </source>
</evidence>
<dbReference type="Gene3D" id="3.30.40.10">
    <property type="entry name" value="Zinc/RING finger domain, C3HC4 (zinc finger)"/>
    <property type="match status" value="1"/>
</dbReference>
<dbReference type="PROSITE" id="PS00518">
    <property type="entry name" value="ZF_RING_1"/>
    <property type="match status" value="1"/>
</dbReference>
<dbReference type="InterPro" id="IPR043136">
    <property type="entry name" value="B30.2/SPRY_sf"/>
</dbReference>
<dbReference type="GO" id="GO:0005737">
    <property type="term" value="C:cytoplasm"/>
    <property type="evidence" value="ECO:0007669"/>
    <property type="project" value="UniProtKB-ARBA"/>
</dbReference>
<dbReference type="SMART" id="SM00589">
    <property type="entry name" value="PRY"/>
    <property type="match status" value="1"/>
</dbReference>
<sequence length="577" mass="64550">MAAGGGLFAQEYLRCPVCLDVFRDPVTIPCGHSFCLACIGRCWAQAGNQAACPQCREAFQPPPRLCKNNILAQLAEDFASSEASAPGPGDTPCDFCVGRKLKAAKSCPVCRASFCRQHLGARAGASARRNTWLPSIEQGAEPGPCQQHGKTRALFCRTDQTWICSECGQQAHLGHSVMEPESGDTEQKEINLLLHMELEKQIQDVEAEICTIRKQINIIKICTLRDKEKMMQNFTEMLRAVKLTEGKVLQLAEGMERAALDQAEGRLSELGEKRTELWQKLQQSTRAGGSEQLLKDLKGPVMDVNPDCSRSSWSPENLPLARLTHTITEFKQQLLSLCTKHVESIVQRVPDMPFSSAGPISGLDHSHLQPLKPRVRAEFLHYAHELTLDQTTAHRNLCLMAGNRKVICKLQPQAYPECPERFEHFTQVLCQQQFSGGRHYWEVQLSGNRVALGVSYQSIPRKGHQSCCLVGRNTHSWCLEWNSSRCSAWHNNQKSVIQKSHHDRLGVFLDYPAGTLSFHEVGDAMPLIHSFQAAFSQSLCPIFFVSWNSFATIGVDTPTLNVDHRQRQFMRQASAEF</sequence>
<proteinExistence type="predicted"/>
<evidence type="ECO:0000259" key="8">
    <source>
        <dbReference type="PROSITE" id="PS50089"/>
    </source>
</evidence>
<comment type="caution">
    <text evidence="11">The sequence shown here is derived from an EMBL/GenBank/DDBJ whole genome shotgun (WGS) entry which is preliminary data.</text>
</comment>
<gene>
    <name evidence="11" type="ORF">NDU88_008502</name>
</gene>
<evidence type="ECO:0000256" key="7">
    <source>
        <dbReference type="PROSITE-ProRule" id="PRU00024"/>
    </source>
</evidence>
<dbReference type="SUPFAM" id="SSF57850">
    <property type="entry name" value="RING/U-box"/>
    <property type="match status" value="1"/>
</dbReference>
<dbReference type="InterPro" id="IPR003877">
    <property type="entry name" value="SPRY_dom"/>
</dbReference>
<dbReference type="Pfam" id="PF25600">
    <property type="entry name" value="TRIM_CC"/>
    <property type="match status" value="1"/>
</dbReference>
<keyword evidence="5" id="KW-0391">Immunity</keyword>
<evidence type="ECO:0000256" key="6">
    <source>
        <dbReference type="ARBA" id="ARBA00023054"/>
    </source>
</evidence>
<feature type="domain" description="RING-type" evidence="8">
    <location>
        <begin position="15"/>
        <end position="56"/>
    </location>
</feature>
<dbReference type="AlphaFoldDB" id="A0AAV7PPB7"/>
<dbReference type="PROSITE" id="PS50188">
    <property type="entry name" value="B302_SPRY"/>
    <property type="match status" value="1"/>
</dbReference>
<keyword evidence="4" id="KW-0862">Zinc</keyword>
<dbReference type="PRINTS" id="PR01407">
    <property type="entry name" value="BUTYPHLNCDUF"/>
</dbReference>
<dbReference type="InterPro" id="IPR058030">
    <property type="entry name" value="TRIM8/14/16/25/29/45/65_CC"/>
</dbReference>
<evidence type="ECO:0000256" key="1">
    <source>
        <dbReference type="ARBA" id="ARBA00022588"/>
    </source>
</evidence>
<keyword evidence="3 7" id="KW-0863">Zinc-finger</keyword>
<keyword evidence="1" id="KW-0399">Innate immunity</keyword>
<dbReference type="Pfam" id="PF15227">
    <property type="entry name" value="zf-C3HC4_4"/>
    <property type="match status" value="1"/>
</dbReference>
<evidence type="ECO:0000256" key="5">
    <source>
        <dbReference type="ARBA" id="ARBA00022859"/>
    </source>
</evidence>
<feature type="domain" description="B box-type" evidence="9">
    <location>
        <begin position="140"/>
        <end position="180"/>
    </location>
</feature>
<dbReference type="CDD" id="cd16594">
    <property type="entry name" value="RING-HC_TRIM7-like_C-IV"/>
    <property type="match status" value="1"/>
</dbReference>
<dbReference type="PANTHER" id="PTHR25465:SF14">
    <property type="entry name" value="E3 UBIQUITIN-PROTEIN LIGASE TRIM65"/>
    <property type="match status" value="1"/>
</dbReference>
<organism evidence="11 12">
    <name type="scientific">Pleurodeles waltl</name>
    <name type="common">Iberian ribbed newt</name>
    <dbReference type="NCBI Taxonomy" id="8319"/>
    <lineage>
        <taxon>Eukaryota</taxon>
        <taxon>Metazoa</taxon>
        <taxon>Chordata</taxon>
        <taxon>Craniata</taxon>
        <taxon>Vertebrata</taxon>
        <taxon>Euteleostomi</taxon>
        <taxon>Amphibia</taxon>
        <taxon>Batrachia</taxon>
        <taxon>Caudata</taxon>
        <taxon>Salamandroidea</taxon>
        <taxon>Salamandridae</taxon>
        <taxon>Pleurodelinae</taxon>
        <taxon>Pleurodeles</taxon>
    </lineage>
</organism>
<dbReference type="Proteomes" id="UP001066276">
    <property type="component" value="Chromosome 7"/>
</dbReference>
<dbReference type="GO" id="GO:0008270">
    <property type="term" value="F:zinc ion binding"/>
    <property type="evidence" value="ECO:0007669"/>
    <property type="project" value="UniProtKB-KW"/>
</dbReference>
<keyword evidence="12" id="KW-1185">Reference proteome</keyword>
<dbReference type="PANTHER" id="PTHR25465">
    <property type="entry name" value="B-BOX DOMAIN CONTAINING"/>
    <property type="match status" value="1"/>
</dbReference>
<dbReference type="InterPro" id="IPR003879">
    <property type="entry name" value="Butyrophylin_SPRY"/>
</dbReference>
<evidence type="ECO:0000259" key="10">
    <source>
        <dbReference type="PROSITE" id="PS50188"/>
    </source>
</evidence>
<dbReference type="Pfam" id="PF00622">
    <property type="entry name" value="SPRY"/>
    <property type="match status" value="1"/>
</dbReference>
<dbReference type="InterPro" id="IPR006574">
    <property type="entry name" value="PRY"/>
</dbReference>
<evidence type="ECO:0000256" key="4">
    <source>
        <dbReference type="ARBA" id="ARBA00022833"/>
    </source>
</evidence>
<evidence type="ECO:0000256" key="3">
    <source>
        <dbReference type="ARBA" id="ARBA00022771"/>
    </source>
</evidence>
<dbReference type="Gene3D" id="2.60.120.920">
    <property type="match status" value="1"/>
</dbReference>
<dbReference type="SUPFAM" id="SSF57845">
    <property type="entry name" value="B-box zinc-binding domain"/>
    <property type="match status" value="1"/>
</dbReference>
<evidence type="ECO:0000313" key="12">
    <source>
        <dbReference type="Proteomes" id="UP001066276"/>
    </source>
</evidence>
<dbReference type="CDD" id="cd19769">
    <property type="entry name" value="Bbox2_TRIM16-like"/>
    <property type="match status" value="1"/>
</dbReference>
<dbReference type="Gene3D" id="4.10.830.40">
    <property type="match status" value="1"/>
</dbReference>
<dbReference type="PROSITE" id="PS50089">
    <property type="entry name" value="ZF_RING_2"/>
    <property type="match status" value="1"/>
</dbReference>
<dbReference type="EMBL" id="JANPWB010000011">
    <property type="protein sequence ID" value="KAJ1130146.1"/>
    <property type="molecule type" value="Genomic_DNA"/>
</dbReference>
<dbReference type="InterPro" id="IPR051051">
    <property type="entry name" value="E3_ubiq-ligase_TRIM/RNF"/>
</dbReference>
<dbReference type="InterPro" id="IPR013083">
    <property type="entry name" value="Znf_RING/FYVE/PHD"/>
</dbReference>
<feature type="domain" description="B30.2/SPRY" evidence="10">
    <location>
        <begin position="366"/>
        <end position="562"/>
    </location>
</feature>
<evidence type="ECO:0000259" key="9">
    <source>
        <dbReference type="PROSITE" id="PS50119"/>
    </source>
</evidence>
<keyword evidence="2" id="KW-0479">Metal-binding</keyword>
<dbReference type="Pfam" id="PF13765">
    <property type="entry name" value="PRY"/>
    <property type="match status" value="1"/>
</dbReference>
<dbReference type="InterPro" id="IPR001841">
    <property type="entry name" value="Znf_RING"/>
</dbReference>
<dbReference type="InterPro" id="IPR013320">
    <property type="entry name" value="ConA-like_dom_sf"/>
</dbReference>
<dbReference type="Pfam" id="PF00643">
    <property type="entry name" value="zf-B_box"/>
    <property type="match status" value="1"/>
</dbReference>
<dbReference type="SUPFAM" id="SSF49899">
    <property type="entry name" value="Concanavalin A-like lectins/glucanases"/>
    <property type="match status" value="1"/>
</dbReference>
<dbReference type="InterPro" id="IPR017907">
    <property type="entry name" value="Znf_RING_CS"/>
</dbReference>
<name>A0AAV7PPB7_PLEWA</name>
<dbReference type="SMART" id="SM00184">
    <property type="entry name" value="RING"/>
    <property type="match status" value="1"/>
</dbReference>
<dbReference type="InterPro" id="IPR001870">
    <property type="entry name" value="B30.2/SPRY"/>
</dbReference>
<keyword evidence="6" id="KW-0175">Coiled coil</keyword>
<accession>A0AAV7PPB7</accession>
<dbReference type="SMART" id="SM00449">
    <property type="entry name" value="SPRY"/>
    <property type="match status" value="1"/>
</dbReference>
<dbReference type="InterPro" id="IPR000315">
    <property type="entry name" value="Znf_B-box"/>
</dbReference>
<evidence type="ECO:0000256" key="2">
    <source>
        <dbReference type="ARBA" id="ARBA00022723"/>
    </source>
</evidence>
<dbReference type="GO" id="GO:0045087">
    <property type="term" value="P:innate immune response"/>
    <property type="evidence" value="ECO:0007669"/>
    <property type="project" value="UniProtKB-KW"/>
</dbReference>
<dbReference type="SMART" id="SM00336">
    <property type="entry name" value="BBOX"/>
    <property type="match status" value="1"/>
</dbReference>